<evidence type="ECO:0000313" key="1">
    <source>
        <dbReference type="EMBL" id="WOH04911.1"/>
    </source>
</evidence>
<proteinExistence type="predicted"/>
<reference evidence="1" key="1">
    <citation type="journal article" date="2016" name="Nat. Genet.">
        <title>A high-quality carrot genome assembly provides new insights into carotenoid accumulation and asterid genome evolution.</title>
        <authorList>
            <person name="Iorizzo M."/>
            <person name="Ellison S."/>
            <person name="Senalik D."/>
            <person name="Zeng P."/>
            <person name="Satapoomin P."/>
            <person name="Huang J."/>
            <person name="Bowman M."/>
            <person name="Iovene M."/>
            <person name="Sanseverino W."/>
            <person name="Cavagnaro P."/>
            <person name="Yildiz M."/>
            <person name="Macko-Podgorni A."/>
            <person name="Moranska E."/>
            <person name="Grzebelus E."/>
            <person name="Grzebelus D."/>
            <person name="Ashrafi H."/>
            <person name="Zheng Z."/>
            <person name="Cheng S."/>
            <person name="Spooner D."/>
            <person name="Van Deynze A."/>
            <person name="Simon P."/>
        </authorList>
    </citation>
    <scope>NUCLEOTIDE SEQUENCE</scope>
    <source>
        <tissue evidence="1">Leaf</tissue>
    </source>
</reference>
<dbReference type="Gramene" id="KZM90767">
    <property type="protein sequence ID" value="KZM90767"/>
    <property type="gene ID" value="DCAR_021868"/>
</dbReference>
<accession>A0A164VS02</accession>
<evidence type="ECO:0000313" key="2">
    <source>
        <dbReference type="Proteomes" id="UP000077755"/>
    </source>
</evidence>
<dbReference type="AlphaFoldDB" id="A0A164VS02"/>
<gene>
    <name evidence="1" type="ORF">DCAR_0624323</name>
</gene>
<organism evidence="1 2">
    <name type="scientific">Daucus carota subsp. sativus</name>
    <name type="common">Carrot</name>
    <dbReference type="NCBI Taxonomy" id="79200"/>
    <lineage>
        <taxon>Eukaryota</taxon>
        <taxon>Viridiplantae</taxon>
        <taxon>Streptophyta</taxon>
        <taxon>Embryophyta</taxon>
        <taxon>Tracheophyta</taxon>
        <taxon>Spermatophyta</taxon>
        <taxon>Magnoliopsida</taxon>
        <taxon>eudicotyledons</taxon>
        <taxon>Gunneridae</taxon>
        <taxon>Pentapetalae</taxon>
        <taxon>asterids</taxon>
        <taxon>campanulids</taxon>
        <taxon>Apiales</taxon>
        <taxon>Apiaceae</taxon>
        <taxon>Apioideae</taxon>
        <taxon>Scandiceae</taxon>
        <taxon>Daucinae</taxon>
        <taxon>Daucus</taxon>
        <taxon>Daucus sect. Daucus</taxon>
    </lineage>
</organism>
<dbReference type="EMBL" id="CP093348">
    <property type="protein sequence ID" value="WOH04911.1"/>
    <property type="molecule type" value="Genomic_DNA"/>
</dbReference>
<reference evidence="1" key="2">
    <citation type="submission" date="2022-03" db="EMBL/GenBank/DDBJ databases">
        <title>Draft title - Genomic analysis of global carrot germplasm unveils the trajectory of domestication and the origin of high carotenoid orange carrot.</title>
        <authorList>
            <person name="Iorizzo M."/>
            <person name="Ellison S."/>
            <person name="Senalik D."/>
            <person name="Macko-Podgorni A."/>
            <person name="Grzebelus D."/>
            <person name="Bostan H."/>
            <person name="Rolling W."/>
            <person name="Curaba J."/>
            <person name="Simon P."/>
        </authorList>
    </citation>
    <scope>NUCLEOTIDE SEQUENCE</scope>
    <source>
        <tissue evidence="1">Leaf</tissue>
    </source>
</reference>
<dbReference type="Proteomes" id="UP000077755">
    <property type="component" value="Chromosome 6"/>
</dbReference>
<protein>
    <submittedName>
        <fullName evidence="1">Uncharacterized protein</fullName>
    </submittedName>
</protein>
<name>A0A164VS02_DAUCS</name>
<keyword evidence="2" id="KW-1185">Reference proteome</keyword>
<sequence length="74" mass="8811">MVRLIIKHPLSSPRFHYTVIPTSDPLKIRLKQILITENSEKKHHHHHHQQRSGVRKSKHGHKHKHSGRLPPHQR</sequence>